<feature type="compositionally biased region" description="Basic and acidic residues" evidence="1">
    <location>
        <begin position="59"/>
        <end position="78"/>
    </location>
</feature>
<feature type="compositionally biased region" description="Acidic residues" evidence="1">
    <location>
        <begin position="79"/>
        <end position="89"/>
    </location>
</feature>
<feature type="region of interest" description="Disordered" evidence="1">
    <location>
        <begin position="54"/>
        <end position="293"/>
    </location>
</feature>
<organism evidence="2 3">
    <name type="scientific">Teladorsagia circumcincta</name>
    <name type="common">Brown stomach worm</name>
    <name type="synonym">Ostertagia circumcincta</name>
    <dbReference type="NCBI Taxonomy" id="45464"/>
    <lineage>
        <taxon>Eukaryota</taxon>
        <taxon>Metazoa</taxon>
        <taxon>Ecdysozoa</taxon>
        <taxon>Nematoda</taxon>
        <taxon>Chromadorea</taxon>
        <taxon>Rhabditida</taxon>
        <taxon>Rhabditina</taxon>
        <taxon>Rhabditomorpha</taxon>
        <taxon>Strongyloidea</taxon>
        <taxon>Trichostrongylidae</taxon>
        <taxon>Teladorsagia</taxon>
    </lineage>
</organism>
<feature type="compositionally biased region" description="Basic and acidic residues" evidence="1">
    <location>
        <begin position="173"/>
        <end position="197"/>
    </location>
</feature>
<keyword evidence="3" id="KW-1185">Reference proteome</keyword>
<protein>
    <submittedName>
        <fullName evidence="2">Uncharacterized protein</fullName>
    </submittedName>
</protein>
<sequence>MRICPGRLRSLSGQASEKPCSVLYHLSDSEEWKAYGCLLNPIFKQIEDHAHYNRHNHPDHHISARNVHDNNESATHTDESEEEEGDADTVSETTSPDNELEEIVAHDDCGEDHNKNEEDTIVEEHEKHAKLSLKDQQRDHKVGKRSATVYEGHGRHGVREKRSESEGDPNDEGDIHLEEGQDFSESDHHEHPDGAEHAKRKRRNAEEDPDHPEHSEHSSHSQEDHIHKRDVDETSHHEDEPTFASDDVHQVDSVAVRVKRVSRAGSSHKPRVMNKNKGNSRAGPANPTNEVVE</sequence>
<feature type="compositionally biased region" description="Basic residues" evidence="1">
    <location>
        <begin position="257"/>
        <end position="274"/>
    </location>
</feature>
<evidence type="ECO:0000313" key="3">
    <source>
        <dbReference type="Proteomes" id="UP000230423"/>
    </source>
</evidence>
<reference evidence="2 3" key="1">
    <citation type="submission" date="2015-09" db="EMBL/GenBank/DDBJ databases">
        <title>Draft genome of the parasitic nematode Teladorsagia circumcincta isolate WARC Sus (inbred).</title>
        <authorList>
            <person name="Mitreva M."/>
        </authorList>
    </citation>
    <scope>NUCLEOTIDE SEQUENCE [LARGE SCALE GENOMIC DNA]</scope>
    <source>
        <strain evidence="2 3">S</strain>
    </source>
</reference>
<dbReference type="Proteomes" id="UP000230423">
    <property type="component" value="Unassembled WGS sequence"/>
</dbReference>
<proteinExistence type="predicted"/>
<feature type="compositionally biased region" description="Basic and acidic residues" evidence="1">
    <location>
        <begin position="103"/>
        <end position="140"/>
    </location>
</feature>
<evidence type="ECO:0000313" key="2">
    <source>
        <dbReference type="EMBL" id="PIO69506.1"/>
    </source>
</evidence>
<accession>A0A2G9UH53</accession>
<dbReference type="EMBL" id="KZ346628">
    <property type="protein sequence ID" value="PIO69506.1"/>
    <property type="molecule type" value="Genomic_DNA"/>
</dbReference>
<gene>
    <name evidence="2" type="ORF">TELCIR_08666</name>
</gene>
<dbReference type="AlphaFoldDB" id="A0A2G9UH53"/>
<name>A0A2G9UH53_TELCI</name>
<feature type="compositionally biased region" description="Basic and acidic residues" evidence="1">
    <location>
        <begin position="211"/>
        <end position="250"/>
    </location>
</feature>
<evidence type="ECO:0000256" key="1">
    <source>
        <dbReference type="SAM" id="MobiDB-lite"/>
    </source>
</evidence>
<dbReference type="OrthoDB" id="5857509at2759"/>